<dbReference type="EMBL" id="LFYR01001305">
    <property type="protein sequence ID" value="KMZ62844.1"/>
    <property type="molecule type" value="Genomic_DNA"/>
</dbReference>
<dbReference type="Pfam" id="PF10615">
    <property type="entry name" value="DUF2470"/>
    <property type="match status" value="1"/>
</dbReference>
<dbReference type="Gene3D" id="2.30.110.10">
    <property type="entry name" value="Electron Transport, Fmn-binding Protein, Chain A"/>
    <property type="match status" value="1"/>
</dbReference>
<dbReference type="AlphaFoldDB" id="A0A0K9P1J1"/>
<dbReference type="InterPro" id="IPR019595">
    <property type="entry name" value="DUF2470"/>
</dbReference>
<dbReference type="InterPro" id="IPR012349">
    <property type="entry name" value="Split_barrel_FMN-bd"/>
</dbReference>
<dbReference type="OMA" id="KSTFNCM"/>
<dbReference type="STRING" id="29655.A0A0K9P1J1"/>
<feature type="domain" description="DUF2470" evidence="1">
    <location>
        <begin position="235"/>
        <end position="310"/>
    </location>
</feature>
<dbReference type="PANTHER" id="PTHR13343">
    <property type="entry name" value="CREG1 PROTEIN"/>
    <property type="match status" value="1"/>
</dbReference>
<gene>
    <name evidence="2" type="ORF">ZOSMA_43G00250</name>
</gene>
<sequence>MPLSSSHAFLLRPPLPPTAALSSLPVSSKIPTLYFHKKTHFLRIPQIQTLNLKFSIPNTHRSIRCSVAVADPPSVPSTGINQNRTSPAEVSRTIMELSNTGTFSTVTKEGWPLGIGARFVVDEQGIPALCLSSKEDDELFFSIGSRSSFHLEQSGSRTPHCTFMGHITKPENSLVVKKLEANWEKKFGEKLDVDHLYTISVEQILYMGDFKEKSVWVDCSDYTSSNADPLRDFAEKIVAEMNSKHSEDVQRLRNIYVDTTQLHQVTNTKMIWVDRLGFDLHIYTQEGQVFETRIPFPREVTNEKAVKSSFNCMSHFAWEVEKTHVAADFDKVGFLKKIK</sequence>
<accession>A0A0K9P1J1</accession>
<dbReference type="GO" id="GO:0009507">
    <property type="term" value="C:chloroplast"/>
    <property type="evidence" value="ECO:0000318"/>
    <property type="project" value="GO_Central"/>
</dbReference>
<organism evidence="2 3">
    <name type="scientific">Zostera marina</name>
    <name type="common">Eelgrass</name>
    <dbReference type="NCBI Taxonomy" id="29655"/>
    <lineage>
        <taxon>Eukaryota</taxon>
        <taxon>Viridiplantae</taxon>
        <taxon>Streptophyta</taxon>
        <taxon>Embryophyta</taxon>
        <taxon>Tracheophyta</taxon>
        <taxon>Spermatophyta</taxon>
        <taxon>Magnoliopsida</taxon>
        <taxon>Liliopsida</taxon>
        <taxon>Zosteraceae</taxon>
        <taxon>Zostera</taxon>
    </lineage>
</organism>
<dbReference type="PANTHER" id="PTHR13343:SF22">
    <property type="entry name" value="GLUTAMYL-TRNA REDUCTASE-BINDING PROTEIN, CHLOROPLASTIC"/>
    <property type="match status" value="1"/>
</dbReference>
<proteinExistence type="predicted"/>
<evidence type="ECO:0000313" key="3">
    <source>
        <dbReference type="Proteomes" id="UP000036987"/>
    </source>
</evidence>
<evidence type="ECO:0000259" key="1">
    <source>
        <dbReference type="Pfam" id="PF10615"/>
    </source>
</evidence>
<keyword evidence="3" id="KW-1185">Reference proteome</keyword>
<dbReference type="Gene3D" id="3.20.180.10">
    <property type="entry name" value="PNP-oxidase-like"/>
    <property type="match status" value="1"/>
</dbReference>
<dbReference type="InterPro" id="IPR037119">
    <property type="entry name" value="Haem_oxidase_HugZ-like_sf"/>
</dbReference>
<dbReference type="Proteomes" id="UP000036987">
    <property type="component" value="Unassembled WGS sequence"/>
</dbReference>
<protein>
    <submittedName>
        <fullName evidence="2">Glutamyl-tRNA reductase binding protein</fullName>
    </submittedName>
</protein>
<evidence type="ECO:0000313" key="2">
    <source>
        <dbReference type="EMBL" id="KMZ62844.1"/>
    </source>
</evidence>
<name>A0A0K9P1J1_ZOSMR</name>
<dbReference type="SUPFAM" id="SSF50475">
    <property type="entry name" value="FMN-binding split barrel"/>
    <property type="match status" value="1"/>
</dbReference>
<dbReference type="OrthoDB" id="2138282at2759"/>
<reference evidence="3" key="1">
    <citation type="journal article" date="2016" name="Nature">
        <title>The genome of the seagrass Zostera marina reveals angiosperm adaptation to the sea.</title>
        <authorList>
            <person name="Olsen J.L."/>
            <person name="Rouze P."/>
            <person name="Verhelst B."/>
            <person name="Lin Y.-C."/>
            <person name="Bayer T."/>
            <person name="Collen J."/>
            <person name="Dattolo E."/>
            <person name="De Paoli E."/>
            <person name="Dittami S."/>
            <person name="Maumus F."/>
            <person name="Michel G."/>
            <person name="Kersting A."/>
            <person name="Lauritano C."/>
            <person name="Lohaus R."/>
            <person name="Toepel M."/>
            <person name="Tonon T."/>
            <person name="Vanneste K."/>
            <person name="Amirebrahimi M."/>
            <person name="Brakel J."/>
            <person name="Bostroem C."/>
            <person name="Chovatia M."/>
            <person name="Grimwood J."/>
            <person name="Jenkins J.W."/>
            <person name="Jueterbock A."/>
            <person name="Mraz A."/>
            <person name="Stam W.T."/>
            <person name="Tice H."/>
            <person name="Bornberg-Bauer E."/>
            <person name="Green P.J."/>
            <person name="Pearson G.A."/>
            <person name="Procaccini G."/>
            <person name="Duarte C.M."/>
            <person name="Schmutz J."/>
            <person name="Reusch T.B.H."/>
            <person name="Van de Peer Y."/>
        </authorList>
    </citation>
    <scope>NUCLEOTIDE SEQUENCE [LARGE SCALE GENOMIC DNA]</scope>
    <source>
        <strain evidence="3">cv. Finnish</strain>
    </source>
</reference>
<comment type="caution">
    <text evidence="2">The sequence shown here is derived from an EMBL/GenBank/DDBJ whole genome shotgun (WGS) entry which is preliminary data.</text>
</comment>